<name>A8M9Q4_CALMQ</name>
<evidence type="ECO:0000256" key="1">
    <source>
        <dbReference type="SAM" id="Phobius"/>
    </source>
</evidence>
<dbReference type="KEGG" id="cma:Cmaq_0081"/>
<evidence type="ECO:0000313" key="3">
    <source>
        <dbReference type="Proteomes" id="UP000001137"/>
    </source>
</evidence>
<dbReference type="GeneID" id="5710018"/>
<dbReference type="Proteomes" id="UP000001137">
    <property type="component" value="Chromosome"/>
</dbReference>
<feature type="transmembrane region" description="Helical" evidence="1">
    <location>
        <begin position="163"/>
        <end position="183"/>
    </location>
</feature>
<feature type="transmembrane region" description="Helical" evidence="1">
    <location>
        <begin position="38"/>
        <end position="59"/>
    </location>
</feature>
<dbReference type="AlphaFoldDB" id="A8M9Q4"/>
<keyword evidence="3" id="KW-1185">Reference proteome</keyword>
<evidence type="ECO:0000313" key="2">
    <source>
        <dbReference type="EMBL" id="ABW00935.1"/>
    </source>
</evidence>
<keyword evidence="1" id="KW-1133">Transmembrane helix</keyword>
<dbReference type="OrthoDB" id="27450at2157"/>
<dbReference type="HOGENOM" id="CLU_110562_0_0_2"/>
<dbReference type="eggNOG" id="arCOG06010">
    <property type="taxonomic scope" value="Archaea"/>
</dbReference>
<dbReference type="RefSeq" id="WP_012185155.1">
    <property type="nucleotide sequence ID" value="NC_009954.1"/>
</dbReference>
<dbReference type="Pfam" id="PF16955">
    <property type="entry name" value="OFeT_1"/>
    <property type="match status" value="1"/>
</dbReference>
<protein>
    <submittedName>
        <fullName evidence="2">Uncharacterized protein</fullName>
    </submittedName>
</protein>
<gene>
    <name evidence="2" type="ordered locus">Cmaq_0081</name>
</gene>
<organism evidence="2 3">
    <name type="scientific">Caldivirga maquilingensis (strain ATCC 700844 / DSM 13496 / JCM 10307 / IC-167)</name>
    <dbReference type="NCBI Taxonomy" id="397948"/>
    <lineage>
        <taxon>Archaea</taxon>
        <taxon>Thermoproteota</taxon>
        <taxon>Thermoprotei</taxon>
        <taxon>Thermoproteales</taxon>
        <taxon>Thermoproteaceae</taxon>
        <taxon>Caldivirga</taxon>
    </lineage>
</organism>
<feature type="transmembrane region" description="Helical" evidence="1">
    <location>
        <begin position="130"/>
        <end position="151"/>
    </location>
</feature>
<proteinExistence type="predicted"/>
<feature type="transmembrane region" description="Helical" evidence="1">
    <location>
        <begin position="65"/>
        <end position="82"/>
    </location>
</feature>
<sequence>MNVGIFLAALGVSMLELSEAGAVTAVYQGIYKGIKPTLYAVAGVLLVLVPTFTVGRYIVYLPLDYVLAVSAVILFYFGYRLLRSARRYFKGIRRGNVEEEKSDLAVVFTVSAVEAFEAALVLIALIPKGYFSALTGTLIASIVVVALTIALKDQISRIRLPHLKYVLSALLFSLGTLWAVEIIMPISDLFLLAFFFIYLAVNYGLLRI</sequence>
<feature type="transmembrane region" description="Helical" evidence="1">
    <location>
        <begin position="6"/>
        <end position="26"/>
    </location>
</feature>
<feature type="transmembrane region" description="Helical" evidence="1">
    <location>
        <begin position="103"/>
        <end position="124"/>
    </location>
</feature>
<dbReference type="InterPro" id="IPR031594">
    <property type="entry name" value="OFeT_1"/>
</dbReference>
<dbReference type="EMBL" id="CP000852">
    <property type="protein sequence ID" value="ABW00935.1"/>
    <property type="molecule type" value="Genomic_DNA"/>
</dbReference>
<keyword evidence="1" id="KW-0472">Membrane</keyword>
<reference evidence="2 3" key="1">
    <citation type="submission" date="2007-10" db="EMBL/GenBank/DDBJ databases">
        <title>Complete sequence of Caldivirga maquilingensis IC-167.</title>
        <authorList>
            <consortium name="US DOE Joint Genome Institute"/>
            <person name="Copeland A."/>
            <person name="Lucas S."/>
            <person name="Lapidus A."/>
            <person name="Barry K."/>
            <person name="Glavina del Rio T."/>
            <person name="Dalin E."/>
            <person name="Tice H."/>
            <person name="Pitluck S."/>
            <person name="Saunders E."/>
            <person name="Brettin T."/>
            <person name="Bruce D."/>
            <person name="Detter J.C."/>
            <person name="Han C."/>
            <person name="Schmutz J."/>
            <person name="Larimer F."/>
            <person name="Land M."/>
            <person name="Hauser L."/>
            <person name="Kyrpides N."/>
            <person name="Ivanova N."/>
            <person name="Biddle J.F."/>
            <person name="Zhang Z."/>
            <person name="Fitz-Gibbon S.T."/>
            <person name="Lowe T.M."/>
            <person name="Saltikov C."/>
            <person name="House C.H."/>
            <person name="Richardson P."/>
        </authorList>
    </citation>
    <scope>NUCLEOTIDE SEQUENCE [LARGE SCALE GENOMIC DNA]</scope>
    <source>
        <strain evidence="3">ATCC 700844 / DSM 13496 / JCM 10307 / IC-167</strain>
    </source>
</reference>
<feature type="transmembrane region" description="Helical" evidence="1">
    <location>
        <begin position="189"/>
        <end position="206"/>
    </location>
</feature>
<accession>A8M9Q4</accession>
<keyword evidence="1" id="KW-0812">Transmembrane</keyword>